<feature type="region of interest" description="Disordered" evidence="1">
    <location>
        <begin position="1"/>
        <end position="55"/>
    </location>
</feature>
<dbReference type="InterPro" id="IPR051567">
    <property type="entry name" value="Unconventional_Myosin_ATPase"/>
</dbReference>
<dbReference type="InterPro" id="IPR000857">
    <property type="entry name" value="MyTH4_dom"/>
</dbReference>
<proteinExistence type="predicted"/>
<evidence type="ECO:0000259" key="2">
    <source>
        <dbReference type="PROSITE" id="PS51016"/>
    </source>
</evidence>
<accession>A0A0R3T5I4</accession>
<dbReference type="InterPro" id="IPR059004">
    <property type="entry name" value="MYO15"/>
</dbReference>
<protein>
    <submittedName>
        <fullName evidence="5">MyTH4 domain-containing protein</fullName>
    </submittedName>
</protein>
<feature type="compositionally biased region" description="Polar residues" evidence="1">
    <location>
        <begin position="946"/>
        <end position="959"/>
    </location>
</feature>
<dbReference type="STRING" id="102285.A0A0R3T5I4"/>
<gene>
    <name evidence="3" type="ORF">HNAJ_LOCUS2321</name>
</gene>
<reference evidence="3 4" key="2">
    <citation type="submission" date="2018-11" db="EMBL/GenBank/DDBJ databases">
        <authorList>
            <consortium name="Pathogen Informatics"/>
        </authorList>
    </citation>
    <scope>NUCLEOTIDE SEQUENCE [LARGE SCALE GENOMIC DNA]</scope>
</reference>
<dbReference type="Gene3D" id="1.25.40.530">
    <property type="entry name" value="MyTH4 domain"/>
    <property type="match status" value="1"/>
</dbReference>
<feature type="compositionally biased region" description="Polar residues" evidence="1">
    <location>
        <begin position="42"/>
        <end position="55"/>
    </location>
</feature>
<dbReference type="InterPro" id="IPR038185">
    <property type="entry name" value="MyTH4_dom_sf"/>
</dbReference>
<dbReference type="WBParaSite" id="HNAJ_0000232201-mRNA-1">
    <property type="protein sequence ID" value="HNAJ_0000232201-mRNA-1"/>
    <property type="gene ID" value="HNAJ_0000232201"/>
</dbReference>
<feature type="region of interest" description="Disordered" evidence="1">
    <location>
        <begin position="930"/>
        <end position="959"/>
    </location>
</feature>
<dbReference type="OrthoDB" id="312459at2759"/>
<dbReference type="EMBL" id="UZAE01001108">
    <property type="protein sequence ID" value="VDN98180.1"/>
    <property type="molecule type" value="Genomic_DNA"/>
</dbReference>
<dbReference type="PROSITE" id="PS51016">
    <property type="entry name" value="MYTH4"/>
    <property type="match status" value="1"/>
</dbReference>
<dbReference type="AlphaFoldDB" id="A0A0R3T5I4"/>
<feature type="compositionally biased region" description="Pro residues" evidence="1">
    <location>
        <begin position="931"/>
        <end position="940"/>
    </location>
</feature>
<dbReference type="PANTHER" id="PTHR22692">
    <property type="entry name" value="MYOSIN VII, XV"/>
    <property type="match status" value="1"/>
</dbReference>
<reference evidence="5" key="1">
    <citation type="submission" date="2017-02" db="UniProtKB">
        <authorList>
            <consortium name="WormBaseParasite"/>
        </authorList>
    </citation>
    <scope>IDENTIFICATION</scope>
</reference>
<sequence length="959" mass="108053">MTVKFITPSSSRPPIRNSGRESSWSRKMSGSLASSIHGINDNAPQIQQTQNNNSAMAREAAWLQAVRKMAAKRYDPPKPRMSIRRVRSIKAPGGSGGPSAAKLPRAASVVPMDSGEDIAMQNDAAAPPGPPIGLPNTGSSLSGYPPHEMRYLTYKHARWSLRLITPQEKLKPKRLLDLVFCQIIGDVLEDATPRLTPNDIRGLRNTIGDILLNNSLNQLILQPTAVKRMVIDAAKQCPYYFGRFYAIEPTNGSENSRLYHWCVVGLKAIRLVAQKKNERHLEPYAEIPLGNIESCKASFKARSMIQRQLAGKKYLVNTKGIRITDEPNYVVIRDFRGQVIDMYTTYADDLCRLINIFKDEYNMKKKSSDTSSHRDPRDKNYVDYMSDSASIASVRSNYGNALEILIPFAREHFKDKANIGKQLSWQPTPLKYGSLIKLSDPNAVEAASRIFEAILELCQERPQSKTPVALVQRILKLAKRHPVLQDEVFCQILKQTNRNESENPNSVSMVWTIYTICSMFLTCTPNLRHRLVEHAKSCTLNGHKVQTLAATVVGNLDKVEKFGPRQILPPDVEIDAYLNDDMTCKHRINLPARCAITVNVSPMSLIGEVSFMLAEQLNITSAKERLEFALFRLPSKPLDGIANISLIPIELKTYYFDSCPYDEGNENSALFYRRVCWWTQPDLEKRSPEYIKVLFDQVVEQFLSGYWISTDDGQLEEKQYRELIQMAVYLSFIFSNGSNLSAEEAVDLMPRGVGIRKRDWTRNLLEAVSRCPEMSPSESRKSLITAISHWPLYGATCFHGFLKSLPEDQTPIKFQKYYDNRDVTKPMLPILVAICRSSICFLHPVRRVILMNYSIADLKRVRKILSREEGEEYGGEVTLTFGTQNITLIFDQEDTFSGYSKGLSGDIRVSQKEVSLADHQLVWTHTRAWPAAPPPPPPPAAAAAAETTNISAGNLSTRR</sequence>
<feature type="compositionally biased region" description="Polar residues" evidence="1">
    <location>
        <begin position="20"/>
        <end position="34"/>
    </location>
</feature>
<keyword evidence="4" id="KW-1185">Reference proteome</keyword>
<evidence type="ECO:0000313" key="3">
    <source>
        <dbReference type="EMBL" id="VDN98180.1"/>
    </source>
</evidence>
<dbReference type="PANTHER" id="PTHR22692:SF35">
    <property type="match status" value="1"/>
</dbReference>
<dbReference type="GO" id="GO:0005856">
    <property type="term" value="C:cytoskeleton"/>
    <property type="evidence" value="ECO:0007669"/>
    <property type="project" value="InterPro"/>
</dbReference>
<organism evidence="5">
    <name type="scientific">Rodentolepis nana</name>
    <name type="common">Dwarf tapeworm</name>
    <name type="synonym">Hymenolepis nana</name>
    <dbReference type="NCBI Taxonomy" id="102285"/>
    <lineage>
        <taxon>Eukaryota</taxon>
        <taxon>Metazoa</taxon>
        <taxon>Spiralia</taxon>
        <taxon>Lophotrochozoa</taxon>
        <taxon>Platyhelminthes</taxon>
        <taxon>Cestoda</taxon>
        <taxon>Eucestoda</taxon>
        <taxon>Cyclophyllidea</taxon>
        <taxon>Hymenolepididae</taxon>
        <taxon>Rodentolepis</taxon>
    </lineage>
</organism>
<feature type="domain" description="MyTH4" evidence="2">
    <location>
        <begin position="425"/>
        <end position="578"/>
    </location>
</feature>
<dbReference type="SMART" id="SM00139">
    <property type="entry name" value="MyTH4"/>
    <property type="match status" value="1"/>
</dbReference>
<evidence type="ECO:0000313" key="4">
    <source>
        <dbReference type="Proteomes" id="UP000278807"/>
    </source>
</evidence>
<evidence type="ECO:0000313" key="5">
    <source>
        <dbReference type="WBParaSite" id="HNAJ_0000232201-mRNA-1"/>
    </source>
</evidence>
<dbReference type="Proteomes" id="UP000278807">
    <property type="component" value="Unassembled WGS sequence"/>
</dbReference>
<evidence type="ECO:0000256" key="1">
    <source>
        <dbReference type="SAM" id="MobiDB-lite"/>
    </source>
</evidence>
<dbReference type="Pfam" id="PF26570">
    <property type="entry name" value="MYO15"/>
    <property type="match status" value="1"/>
</dbReference>
<name>A0A0R3T5I4_RODNA</name>
<dbReference type="Pfam" id="PF00784">
    <property type="entry name" value="MyTH4"/>
    <property type="match status" value="1"/>
</dbReference>